<dbReference type="EMBL" id="LXQA010448930">
    <property type="protein sequence ID" value="MCI52546.1"/>
    <property type="molecule type" value="Genomic_DNA"/>
</dbReference>
<name>A0A392SXD9_9FABA</name>
<accession>A0A392SXD9</accession>
<comment type="caution">
    <text evidence="2">The sequence shown here is derived from an EMBL/GenBank/DDBJ whole genome shotgun (WGS) entry which is preliminary data.</text>
</comment>
<sequence length="43" mass="5025">MIKEEPRKKQKPMVDLLVSGQAPRSESEKPFRDNDDDELKNKP</sequence>
<proteinExistence type="predicted"/>
<dbReference type="AlphaFoldDB" id="A0A392SXD9"/>
<organism evidence="2 3">
    <name type="scientific">Trifolium medium</name>
    <dbReference type="NCBI Taxonomy" id="97028"/>
    <lineage>
        <taxon>Eukaryota</taxon>
        <taxon>Viridiplantae</taxon>
        <taxon>Streptophyta</taxon>
        <taxon>Embryophyta</taxon>
        <taxon>Tracheophyta</taxon>
        <taxon>Spermatophyta</taxon>
        <taxon>Magnoliopsida</taxon>
        <taxon>eudicotyledons</taxon>
        <taxon>Gunneridae</taxon>
        <taxon>Pentapetalae</taxon>
        <taxon>rosids</taxon>
        <taxon>fabids</taxon>
        <taxon>Fabales</taxon>
        <taxon>Fabaceae</taxon>
        <taxon>Papilionoideae</taxon>
        <taxon>50 kb inversion clade</taxon>
        <taxon>NPAAA clade</taxon>
        <taxon>Hologalegina</taxon>
        <taxon>IRL clade</taxon>
        <taxon>Trifolieae</taxon>
        <taxon>Trifolium</taxon>
    </lineage>
</organism>
<feature type="region of interest" description="Disordered" evidence="1">
    <location>
        <begin position="1"/>
        <end position="43"/>
    </location>
</feature>
<evidence type="ECO:0000313" key="2">
    <source>
        <dbReference type="EMBL" id="MCI52546.1"/>
    </source>
</evidence>
<evidence type="ECO:0000313" key="3">
    <source>
        <dbReference type="Proteomes" id="UP000265520"/>
    </source>
</evidence>
<protein>
    <submittedName>
        <fullName evidence="2">Uncharacterized protein</fullName>
    </submittedName>
</protein>
<feature type="compositionally biased region" description="Basic and acidic residues" evidence="1">
    <location>
        <begin position="25"/>
        <end position="43"/>
    </location>
</feature>
<evidence type="ECO:0000256" key="1">
    <source>
        <dbReference type="SAM" id="MobiDB-lite"/>
    </source>
</evidence>
<dbReference type="Proteomes" id="UP000265520">
    <property type="component" value="Unassembled WGS sequence"/>
</dbReference>
<keyword evidence="3" id="KW-1185">Reference proteome</keyword>
<reference evidence="2 3" key="1">
    <citation type="journal article" date="2018" name="Front. Plant Sci.">
        <title>Red Clover (Trifolium pratense) and Zigzag Clover (T. medium) - A Picture of Genomic Similarities and Differences.</title>
        <authorList>
            <person name="Dluhosova J."/>
            <person name="Istvanek J."/>
            <person name="Nedelnik J."/>
            <person name="Repkova J."/>
        </authorList>
    </citation>
    <scope>NUCLEOTIDE SEQUENCE [LARGE SCALE GENOMIC DNA]</scope>
    <source>
        <strain evidence="3">cv. 10/8</strain>
        <tissue evidence="2">Leaf</tissue>
    </source>
</reference>